<evidence type="ECO:0000259" key="5">
    <source>
        <dbReference type="PROSITE" id="PS50977"/>
    </source>
</evidence>
<protein>
    <recommendedName>
        <fullName evidence="5">HTH tetR-type domain-containing protein</fullName>
    </recommendedName>
</protein>
<dbReference type="SUPFAM" id="SSF48498">
    <property type="entry name" value="Tetracyclin repressor-like, C-terminal domain"/>
    <property type="match status" value="1"/>
</dbReference>
<evidence type="ECO:0000256" key="3">
    <source>
        <dbReference type="ARBA" id="ARBA00023163"/>
    </source>
</evidence>
<name>A0A2N6VL74_9MICO</name>
<feature type="DNA-binding region" description="H-T-H motif" evidence="4">
    <location>
        <begin position="35"/>
        <end position="54"/>
    </location>
</feature>
<evidence type="ECO:0000256" key="2">
    <source>
        <dbReference type="ARBA" id="ARBA00023125"/>
    </source>
</evidence>
<dbReference type="Gene3D" id="1.10.10.60">
    <property type="entry name" value="Homeodomain-like"/>
    <property type="match status" value="1"/>
</dbReference>
<evidence type="ECO:0000313" key="6">
    <source>
        <dbReference type="EMBL" id="PMD04778.1"/>
    </source>
</evidence>
<dbReference type="Proteomes" id="UP000235598">
    <property type="component" value="Unassembled WGS sequence"/>
</dbReference>
<dbReference type="InterPro" id="IPR009057">
    <property type="entry name" value="Homeodomain-like_sf"/>
</dbReference>
<evidence type="ECO:0000313" key="7">
    <source>
        <dbReference type="Proteomes" id="UP000235598"/>
    </source>
</evidence>
<reference evidence="6 7" key="1">
    <citation type="submission" date="2017-09" db="EMBL/GenBank/DDBJ databases">
        <title>Bacterial strain isolated from the female urinary microbiota.</title>
        <authorList>
            <person name="Thomas-White K."/>
            <person name="Kumar N."/>
            <person name="Forster S."/>
            <person name="Putonti C."/>
            <person name="Lawley T."/>
            <person name="Wolfe A.J."/>
        </authorList>
    </citation>
    <scope>NUCLEOTIDE SEQUENCE [LARGE SCALE GENOMIC DNA]</scope>
    <source>
        <strain evidence="6 7">UMB1301</strain>
    </source>
</reference>
<keyword evidence="1" id="KW-0805">Transcription regulation</keyword>
<dbReference type="InterPro" id="IPR036271">
    <property type="entry name" value="Tet_transcr_reg_TetR-rel_C_sf"/>
</dbReference>
<dbReference type="InterPro" id="IPR050109">
    <property type="entry name" value="HTH-type_TetR-like_transc_reg"/>
</dbReference>
<keyword evidence="3" id="KW-0804">Transcription</keyword>
<dbReference type="Gene3D" id="1.10.357.10">
    <property type="entry name" value="Tetracycline Repressor, domain 2"/>
    <property type="match status" value="1"/>
</dbReference>
<dbReference type="EMBL" id="PNHK01000004">
    <property type="protein sequence ID" value="PMD04778.1"/>
    <property type="molecule type" value="Genomic_DNA"/>
</dbReference>
<proteinExistence type="predicted"/>
<dbReference type="GO" id="GO:0003700">
    <property type="term" value="F:DNA-binding transcription factor activity"/>
    <property type="evidence" value="ECO:0007669"/>
    <property type="project" value="TreeGrafter"/>
</dbReference>
<gene>
    <name evidence="6" type="ORF">CJ199_10470</name>
</gene>
<evidence type="ECO:0000256" key="4">
    <source>
        <dbReference type="PROSITE-ProRule" id="PRU00335"/>
    </source>
</evidence>
<keyword evidence="2 4" id="KW-0238">DNA-binding</keyword>
<dbReference type="GO" id="GO:0000976">
    <property type="term" value="F:transcription cis-regulatory region binding"/>
    <property type="evidence" value="ECO:0007669"/>
    <property type="project" value="TreeGrafter"/>
</dbReference>
<sequence length="201" mass="22155">MARTRRPRRTKLEVEAAIHSAVLAVLSEVGYSALTFEAVARRAEVSKPVLYRRHSNRVSLVLVAVSATIEATYAEPPDTGDLRSDLLAWLTKSGEMVTEAQSSVLRGPIGKAGDAELERIHALMRERVNDLERCILNPAAQRGEISDDIPASVSRLFFTFIRDRALFGPSTSDDIASFVDEVIMPLLKAHARPTSKPETPY</sequence>
<dbReference type="PROSITE" id="PS50977">
    <property type="entry name" value="HTH_TETR_2"/>
    <property type="match status" value="1"/>
</dbReference>
<dbReference type="PANTHER" id="PTHR30055:SF148">
    <property type="entry name" value="TETR-FAMILY TRANSCRIPTIONAL REGULATOR"/>
    <property type="match status" value="1"/>
</dbReference>
<dbReference type="OrthoDB" id="9796019at2"/>
<dbReference type="InterPro" id="IPR001647">
    <property type="entry name" value="HTH_TetR"/>
</dbReference>
<dbReference type="Pfam" id="PF16859">
    <property type="entry name" value="TetR_C_11"/>
    <property type="match status" value="1"/>
</dbReference>
<dbReference type="SUPFAM" id="SSF46689">
    <property type="entry name" value="Homeodomain-like"/>
    <property type="match status" value="1"/>
</dbReference>
<dbReference type="InterPro" id="IPR011075">
    <property type="entry name" value="TetR_C"/>
</dbReference>
<organism evidence="6 7">
    <name type="scientific">Brevibacterium paucivorans</name>
    <dbReference type="NCBI Taxonomy" id="170994"/>
    <lineage>
        <taxon>Bacteria</taxon>
        <taxon>Bacillati</taxon>
        <taxon>Actinomycetota</taxon>
        <taxon>Actinomycetes</taxon>
        <taxon>Micrococcales</taxon>
        <taxon>Brevibacteriaceae</taxon>
        <taxon>Brevibacterium</taxon>
    </lineage>
</organism>
<accession>A0A2N6VL74</accession>
<feature type="domain" description="HTH tetR-type" evidence="5">
    <location>
        <begin position="12"/>
        <end position="72"/>
    </location>
</feature>
<comment type="caution">
    <text evidence="6">The sequence shown here is derived from an EMBL/GenBank/DDBJ whole genome shotgun (WGS) entry which is preliminary data.</text>
</comment>
<dbReference type="AlphaFoldDB" id="A0A2N6VL74"/>
<dbReference type="Pfam" id="PF00440">
    <property type="entry name" value="TetR_N"/>
    <property type="match status" value="1"/>
</dbReference>
<dbReference type="PANTHER" id="PTHR30055">
    <property type="entry name" value="HTH-TYPE TRANSCRIPTIONAL REGULATOR RUTR"/>
    <property type="match status" value="1"/>
</dbReference>
<evidence type="ECO:0000256" key="1">
    <source>
        <dbReference type="ARBA" id="ARBA00023015"/>
    </source>
</evidence>